<sequence>MNPDKYRNRAIIDVLVSDLAGVFYYIFTNPNILQSLNKSPESFKDLIIPTIAIMVVSLTAGTWNSIHAIRGYRRS</sequence>
<reference evidence="2 3" key="1">
    <citation type="journal article" date="2016" name="Nat. Commun.">
        <title>Thousands of microbial genomes shed light on interconnected biogeochemical processes in an aquifer system.</title>
        <authorList>
            <person name="Anantharaman K."/>
            <person name="Brown C.T."/>
            <person name="Hug L.A."/>
            <person name="Sharon I."/>
            <person name="Castelle C.J."/>
            <person name="Probst A.J."/>
            <person name="Thomas B.C."/>
            <person name="Singh A."/>
            <person name="Wilkins M.J."/>
            <person name="Karaoz U."/>
            <person name="Brodie E.L."/>
            <person name="Williams K.H."/>
            <person name="Hubbard S.S."/>
            <person name="Banfield J.F."/>
        </authorList>
    </citation>
    <scope>NUCLEOTIDE SEQUENCE [LARGE SCALE GENOMIC DNA]</scope>
</reference>
<dbReference type="AlphaFoldDB" id="A0A1F7IEK4"/>
<dbReference type="Proteomes" id="UP000177698">
    <property type="component" value="Unassembled WGS sequence"/>
</dbReference>
<organism evidence="2 3">
    <name type="scientific">Candidatus Roizmanbacteria bacterium RIFCSPLOWO2_01_FULL_37_12</name>
    <dbReference type="NCBI Taxonomy" id="1802056"/>
    <lineage>
        <taxon>Bacteria</taxon>
        <taxon>Candidatus Roizmaniibacteriota</taxon>
    </lineage>
</organism>
<name>A0A1F7IEK4_9BACT</name>
<keyword evidence="1" id="KW-0812">Transmembrane</keyword>
<gene>
    <name evidence="2" type="ORF">A2954_03715</name>
</gene>
<proteinExistence type="predicted"/>
<dbReference type="EMBL" id="MGAG01000009">
    <property type="protein sequence ID" value="OGK41796.1"/>
    <property type="molecule type" value="Genomic_DNA"/>
</dbReference>
<evidence type="ECO:0000313" key="2">
    <source>
        <dbReference type="EMBL" id="OGK41796.1"/>
    </source>
</evidence>
<feature type="transmembrane region" description="Helical" evidence="1">
    <location>
        <begin position="10"/>
        <end position="27"/>
    </location>
</feature>
<protein>
    <submittedName>
        <fullName evidence="2">Uncharacterized protein</fullName>
    </submittedName>
</protein>
<comment type="caution">
    <text evidence="2">The sequence shown here is derived from an EMBL/GenBank/DDBJ whole genome shotgun (WGS) entry which is preliminary data.</text>
</comment>
<keyword evidence="1" id="KW-1133">Transmembrane helix</keyword>
<feature type="transmembrane region" description="Helical" evidence="1">
    <location>
        <begin position="47"/>
        <end position="66"/>
    </location>
</feature>
<evidence type="ECO:0000256" key="1">
    <source>
        <dbReference type="SAM" id="Phobius"/>
    </source>
</evidence>
<accession>A0A1F7IEK4</accession>
<keyword evidence="1" id="KW-0472">Membrane</keyword>
<evidence type="ECO:0000313" key="3">
    <source>
        <dbReference type="Proteomes" id="UP000177698"/>
    </source>
</evidence>